<evidence type="ECO:0000256" key="6">
    <source>
        <dbReference type="ARBA" id="ARBA00023315"/>
    </source>
</evidence>
<feature type="region of interest" description="Disordered" evidence="7">
    <location>
        <begin position="479"/>
        <end position="510"/>
    </location>
</feature>
<name>A0A4P9XNQ5_9FUNG</name>
<feature type="transmembrane region" description="Helical" evidence="8">
    <location>
        <begin position="244"/>
        <end position="263"/>
    </location>
</feature>
<proteinExistence type="predicted"/>
<keyword evidence="6" id="KW-0012">Acyltransferase</keyword>
<keyword evidence="5 8" id="KW-0472">Membrane</keyword>
<dbReference type="GO" id="GO:0003841">
    <property type="term" value="F:1-acylglycerol-3-phosphate O-acyltransferase activity"/>
    <property type="evidence" value="ECO:0007669"/>
    <property type="project" value="TreeGrafter"/>
</dbReference>
<protein>
    <submittedName>
        <fullName evidence="9">Endoplasmic reticulum protein</fullName>
    </submittedName>
</protein>
<dbReference type="AlphaFoldDB" id="A0A4P9XNQ5"/>
<evidence type="ECO:0000256" key="3">
    <source>
        <dbReference type="ARBA" id="ARBA00022692"/>
    </source>
</evidence>
<feature type="transmembrane region" description="Helical" evidence="8">
    <location>
        <begin position="92"/>
        <end position="110"/>
    </location>
</feature>
<comment type="subcellular location">
    <subcellularLocation>
        <location evidence="1">Membrane</location>
        <topology evidence="1">Multi-pass membrane protein</topology>
    </subcellularLocation>
</comment>
<evidence type="ECO:0000256" key="8">
    <source>
        <dbReference type="SAM" id="Phobius"/>
    </source>
</evidence>
<dbReference type="GO" id="GO:0005783">
    <property type="term" value="C:endoplasmic reticulum"/>
    <property type="evidence" value="ECO:0007669"/>
    <property type="project" value="TreeGrafter"/>
</dbReference>
<dbReference type="OrthoDB" id="286734at2759"/>
<dbReference type="STRING" id="78915.A0A4P9XNQ5"/>
<evidence type="ECO:0000256" key="1">
    <source>
        <dbReference type="ARBA" id="ARBA00004141"/>
    </source>
</evidence>
<keyword evidence="3 8" id="KW-0812">Transmembrane</keyword>
<dbReference type="GO" id="GO:0047184">
    <property type="term" value="F:1-acylglycerophosphocholine O-acyltransferase activity"/>
    <property type="evidence" value="ECO:0007669"/>
    <property type="project" value="TreeGrafter"/>
</dbReference>
<feature type="transmembrane region" description="Helical" evidence="8">
    <location>
        <begin position="409"/>
        <end position="428"/>
    </location>
</feature>
<dbReference type="PANTHER" id="PTHR13906:SF4">
    <property type="entry name" value="LYSOPHOSPHOLIPID ACYLTRANSFERASE 6"/>
    <property type="match status" value="1"/>
</dbReference>
<keyword evidence="2" id="KW-0808">Transferase</keyword>
<dbReference type="GO" id="GO:0030258">
    <property type="term" value="P:lipid modification"/>
    <property type="evidence" value="ECO:0007669"/>
    <property type="project" value="TreeGrafter"/>
</dbReference>
<dbReference type="GO" id="GO:0016020">
    <property type="term" value="C:membrane"/>
    <property type="evidence" value="ECO:0007669"/>
    <property type="project" value="UniProtKB-SubCell"/>
</dbReference>
<feature type="transmembrane region" description="Helical" evidence="8">
    <location>
        <begin position="20"/>
        <end position="39"/>
    </location>
</feature>
<evidence type="ECO:0000256" key="5">
    <source>
        <dbReference type="ARBA" id="ARBA00023136"/>
    </source>
</evidence>
<evidence type="ECO:0000256" key="4">
    <source>
        <dbReference type="ARBA" id="ARBA00022989"/>
    </source>
</evidence>
<evidence type="ECO:0000313" key="10">
    <source>
        <dbReference type="Proteomes" id="UP000271241"/>
    </source>
</evidence>
<dbReference type="InterPro" id="IPR049941">
    <property type="entry name" value="LPLAT_7/PORCN-like"/>
</dbReference>
<dbReference type="PANTHER" id="PTHR13906">
    <property type="entry name" value="PORCUPINE"/>
    <property type="match status" value="1"/>
</dbReference>
<dbReference type="GO" id="GO:0046474">
    <property type="term" value="P:glycerophospholipid biosynthetic process"/>
    <property type="evidence" value="ECO:0007669"/>
    <property type="project" value="TreeGrafter"/>
</dbReference>
<reference evidence="10" key="1">
    <citation type="journal article" date="2018" name="Nat. Microbiol.">
        <title>Leveraging single-cell genomics to expand the fungal tree of life.</title>
        <authorList>
            <person name="Ahrendt S.R."/>
            <person name="Quandt C.A."/>
            <person name="Ciobanu D."/>
            <person name="Clum A."/>
            <person name="Salamov A."/>
            <person name="Andreopoulos B."/>
            <person name="Cheng J.F."/>
            <person name="Woyke T."/>
            <person name="Pelin A."/>
            <person name="Henrissat B."/>
            <person name="Reynolds N.K."/>
            <person name="Benny G.L."/>
            <person name="Smith M.E."/>
            <person name="James T.Y."/>
            <person name="Grigoriev I.V."/>
        </authorList>
    </citation>
    <scope>NUCLEOTIDE SEQUENCE [LARGE SCALE GENOMIC DNA]</scope>
    <source>
        <strain evidence="10">RSA 1356</strain>
    </source>
</reference>
<feature type="transmembrane region" description="Helical" evidence="8">
    <location>
        <begin position="212"/>
        <end position="238"/>
    </location>
</feature>
<dbReference type="EMBL" id="KZ992694">
    <property type="protein sequence ID" value="RKP07617.1"/>
    <property type="molecule type" value="Genomic_DNA"/>
</dbReference>
<accession>A0A4P9XNQ5</accession>
<dbReference type="InterPro" id="IPR004299">
    <property type="entry name" value="MBOAT_fam"/>
</dbReference>
<evidence type="ECO:0000313" key="9">
    <source>
        <dbReference type="EMBL" id="RKP07617.1"/>
    </source>
</evidence>
<feature type="transmembrane region" description="Helical" evidence="8">
    <location>
        <begin position="51"/>
        <end position="72"/>
    </location>
</feature>
<organism evidence="9 10">
    <name type="scientific">Thamnocephalis sphaerospora</name>
    <dbReference type="NCBI Taxonomy" id="78915"/>
    <lineage>
        <taxon>Eukaryota</taxon>
        <taxon>Fungi</taxon>
        <taxon>Fungi incertae sedis</taxon>
        <taxon>Zoopagomycota</taxon>
        <taxon>Zoopagomycotina</taxon>
        <taxon>Zoopagomycetes</taxon>
        <taxon>Zoopagales</taxon>
        <taxon>Sigmoideomycetaceae</taxon>
        <taxon>Thamnocephalis</taxon>
    </lineage>
</organism>
<keyword evidence="10" id="KW-1185">Reference proteome</keyword>
<gene>
    <name evidence="9" type="ORF">THASP1DRAFT_16792</name>
</gene>
<evidence type="ECO:0000256" key="7">
    <source>
        <dbReference type="SAM" id="MobiDB-lite"/>
    </source>
</evidence>
<sequence length="510" mass="57628">MPALAPLLDQAAEAFGFPPYIIRLVTALLITYPTGFLFLRLPADQPCLKHLFSVGIALLLHIEVLGDWLGLVHLSLAALSTYVLAYTVHSRLMPQMVMLLTMLHLSLTHIARMDETSDYAKADFSGAQMVLVIKLTSFAFNVHDGRRKEQELNAYQKQYRIMKMPSLLEFMGYTFFFGGFLVGPAFEYNDYKQFCNMEIFREKVFRPSGMRASLSCLGQSAVAIGLLVTLGPVFPIHYCLSEEYYQASFLARFFYLQIASVLARMKYYFVWKLSESVCILTGLAFNGYDAQGNPRWCVDRVSNVRIMDYELAQSPRALMDSWNIGTNVWLRNYVYLRLTKPGEKDTFVATLATFTSSAIWHGFYAGYYLTFASGALTTTLARTMRRTFRALAVNLETQQPRAIKPAYDLAGWFLTQMTINHVVAPFQLLTLSASWSTWRANYFVVHLSMIALYLWLVYAGGARWVRRRLTPADVEVRKNLPASKPAPSGDAVEATQETLMGTHPASAVTP</sequence>
<dbReference type="Proteomes" id="UP000271241">
    <property type="component" value="Unassembled WGS sequence"/>
</dbReference>
<feature type="transmembrane region" description="Helical" evidence="8">
    <location>
        <begin position="170"/>
        <end position="191"/>
    </location>
</feature>
<feature type="transmembrane region" description="Helical" evidence="8">
    <location>
        <begin position="440"/>
        <end position="458"/>
    </location>
</feature>
<evidence type="ECO:0000256" key="2">
    <source>
        <dbReference type="ARBA" id="ARBA00022679"/>
    </source>
</evidence>
<dbReference type="Pfam" id="PF03062">
    <property type="entry name" value="MBOAT"/>
    <property type="match status" value="1"/>
</dbReference>
<keyword evidence="4 8" id="KW-1133">Transmembrane helix</keyword>